<protein>
    <submittedName>
        <fullName evidence="1">Uncharacterized protein</fullName>
    </submittedName>
</protein>
<dbReference type="Proteomes" id="UP001159427">
    <property type="component" value="Unassembled WGS sequence"/>
</dbReference>
<name>A0ABN8QGT8_9CNID</name>
<keyword evidence="2" id="KW-1185">Reference proteome</keyword>
<feature type="non-terminal residue" evidence="1">
    <location>
        <position position="117"/>
    </location>
</feature>
<sequence>MPKHPGRKGGVPSTARRSSLKLAINGRVKRLYPQSSIPNINPFLLKQMNFRIKVCQGCRGPLQSSLGTVTDAPFDFCVARKERRTYKDPQTGQLCTRARESDAHYHLRVACIQAAEP</sequence>
<comment type="caution">
    <text evidence="1">The sequence shown here is derived from an EMBL/GenBank/DDBJ whole genome shotgun (WGS) entry which is preliminary data.</text>
</comment>
<organism evidence="1 2">
    <name type="scientific">Porites evermanni</name>
    <dbReference type="NCBI Taxonomy" id="104178"/>
    <lineage>
        <taxon>Eukaryota</taxon>
        <taxon>Metazoa</taxon>
        <taxon>Cnidaria</taxon>
        <taxon>Anthozoa</taxon>
        <taxon>Hexacorallia</taxon>
        <taxon>Scleractinia</taxon>
        <taxon>Fungiina</taxon>
        <taxon>Poritidae</taxon>
        <taxon>Porites</taxon>
    </lineage>
</organism>
<reference evidence="1 2" key="1">
    <citation type="submission" date="2022-05" db="EMBL/GenBank/DDBJ databases">
        <authorList>
            <consortium name="Genoscope - CEA"/>
            <person name="William W."/>
        </authorList>
    </citation>
    <scope>NUCLEOTIDE SEQUENCE [LARGE SCALE GENOMIC DNA]</scope>
</reference>
<evidence type="ECO:0000313" key="1">
    <source>
        <dbReference type="EMBL" id="CAH3163367.1"/>
    </source>
</evidence>
<gene>
    <name evidence="1" type="ORF">PEVE_00004572</name>
</gene>
<accession>A0ABN8QGT8</accession>
<evidence type="ECO:0000313" key="2">
    <source>
        <dbReference type="Proteomes" id="UP001159427"/>
    </source>
</evidence>
<proteinExistence type="predicted"/>
<dbReference type="EMBL" id="CALNXI010001286">
    <property type="protein sequence ID" value="CAH3163367.1"/>
    <property type="molecule type" value="Genomic_DNA"/>
</dbReference>